<keyword evidence="2 11" id="KW-0813">Transport</keyword>
<keyword evidence="16" id="KW-1185">Reference proteome</keyword>
<evidence type="ECO:0000256" key="8">
    <source>
        <dbReference type="ARBA" id="ARBA00023077"/>
    </source>
</evidence>
<evidence type="ECO:0000256" key="11">
    <source>
        <dbReference type="PROSITE-ProRule" id="PRU01360"/>
    </source>
</evidence>
<dbReference type="InterPro" id="IPR000531">
    <property type="entry name" value="Beta-barrel_TonB"/>
</dbReference>
<evidence type="ECO:0000256" key="4">
    <source>
        <dbReference type="ARBA" id="ARBA00022496"/>
    </source>
</evidence>
<dbReference type="Pfam" id="PF00593">
    <property type="entry name" value="TonB_dep_Rec_b-barrel"/>
    <property type="match status" value="1"/>
</dbReference>
<dbReference type="InterPro" id="IPR036942">
    <property type="entry name" value="Beta-barrel_TonB_sf"/>
</dbReference>
<keyword evidence="9 11" id="KW-0472">Membrane</keyword>
<evidence type="ECO:0000256" key="10">
    <source>
        <dbReference type="ARBA" id="ARBA00023237"/>
    </source>
</evidence>
<evidence type="ECO:0000256" key="1">
    <source>
        <dbReference type="ARBA" id="ARBA00004571"/>
    </source>
</evidence>
<evidence type="ECO:0000256" key="9">
    <source>
        <dbReference type="ARBA" id="ARBA00023136"/>
    </source>
</evidence>
<dbReference type="Pfam" id="PF07715">
    <property type="entry name" value="Plug"/>
    <property type="match status" value="1"/>
</dbReference>
<keyword evidence="8 12" id="KW-0798">TonB box</keyword>
<dbReference type="EMBL" id="JACHNZ010000023">
    <property type="protein sequence ID" value="MBB4632548.1"/>
    <property type="molecule type" value="Genomic_DNA"/>
</dbReference>
<organism evidence="15 16">
    <name type="scientific">Sphingosinicella soli</name>
    <dbReference type="NCBI Taxonomy" id="333708"/>
    <lineage>
        <taxon>Bacteria</taxon>
        <taxon>Pseudomonadati</taxon>
        <taxon>Pseudomonadota</taxon>
        <taxon>Alphaproteobacteria</taxon>
        <taxon>Sphingomonadales</taxon>
        <taxon>Sphingosinicellaceae</taxon>
        <taxon>Sphingosinicella</taxon>
    </lineage>
</organism>
<dbReference type="PROSITE" id="PS52016">
    <property type="entry name" value="TONB_DEPENDENT_REC_3"/>
    <property type="match status" value="1"/>
</dbReference>
<name>A0A7W7B200_9SPHN</name>
<evidence type="ECO:0000256" key="3">
    <source>
        <dbReference type="ARBA" id="ARBA00022452"/>
    </source>
</evidence>
<reference evidence="15 16" key="1">
    <citation type="submission" date="2020-08" db="EMBL/GenBank/DDBJ databases">
        <title>Genomic Encyclopedia of Type Strains, Phase IV (KMG-IV): sequencing the most valuable type-strain genomes for metagenomic binning, comparative biology and taxonomic classification.</title>
        <authorList>
            <person name="Goeker M."/>
        </authorList>
    </citation>
    <scope>NUCLEOTIDE SEQUENCE [LARGE SCALE GENOMIC DNA]</scope>
    <source>
        <strain evidence="15 16">DSM 17328</strain>
    </source>
</reference>
<keyword evidence="6" id="KW-0408">Iron</keyword>
<proteinExistence type="inferred from homology"/>
<dbReference type="InterPro" id="IPR039426">
    <property type="entry name" value="TonB-dep_rcpt-like"/>
</dbReference>
<feature type="domain" description="TonB-dependent receptor-like beta-barrel" evidence="13">
    <location>
        <begin position="255"/>
        <end position="656"/>
    </location>
</feature>
<dbReference type="PANTHER" id="PTHR32552:SF81">
    <property type="entry name" value="TONB-DEPENDENT OUTER MEMBRANE RECEPTOR"/>
    <property type="match status" value="1"/>
</dbReference>
<evidence type="ECO:0000256" key="2">
    <source>
        <dbReference type="ARBA" id="ARBA00022448"/>
    </source>
</evidence>
<keyword evidence="3 11" id="KW-1134">Transmembrane beta strand</keyword>
<dbReference type="AlphaFoldDB" id="A0A7W7B200"/>
<protein>
    <submittedName>
        <fullName evidence="15">Iron complex outermembrane receptor protein</fullName>
    </submittedName>
</protein>
<dbReference type="Gene3D" id="2.40.170.20">
    <property type="entry name" value="TonB-dependent receptor, beta-barrel domain"/>
    <property type="match status" value="1"/>
</dbReference>
<keyword evidence="4" id="KW-0410">Iron transport</keyword>
<evidence type="ECO:0000256" key="5">
    <source>
        <dbReference type="ARBA" id="ARBA00022692"/>
    </source>
</evidence>
<dbReference type="GO" id="GO:0006826">
    <property type="term" value="P:iron ion transport"/>
    <property type="evidence" value="ECO:0007669"/>
    <property type="project" value="UniProtKB-KW"/>
</dbReference>
<sequence length="690" mass="75310">MMAPNLAYAQTAESTGNESDANEAIVITAERRNSTAIETPITLTVLSAGQLQETGATGVRDLYTVTPGLRLDQFGSNILPAIRGVSTTASGVGVSPNVAVYLDGFYLPNPASLNFEFPDIENVQVLKGPQGTLFGRNATGGAILMKTRDPGSTPEGQATLGYGTYDERVANAFVSGPLADRLYASVAVSYRSTDGYTRNIVTGEKDGYYEGWYIRGKLRFEATDWLNFNLRAEHGAIDDPITWVFRNGAGNDLASALNPDAIITSERYKSSADIKTIGRKRLDGIYLSADADLGFATLTSYTGYQDEYNVNQFDFDGSDQALVNFRYDLDLTTFTQELILAGETGSLEWSTGAFLLAKNDKMPFMRINGATLLRDSVKTDAYALFADGTYNLVSDLFVTAGIRYSHEKKTFKFGGATGPLVSTDKTWESWTPRFVLRYQFDNNTSAFASYAKGFAAGIYSAFTPALEPADPEKLDAFEVGFKHSRSGFSIDLSTFFYKYKDMQFVSYTTTETGVVSALRNVGRAETYGLEAAASVDLTDSLTFRVNGAYTHGEYKEFPGAVGYDPVPSGGWTTVPVDASGNQMLRTPRWSGNLALVYKQALAGGELQLGTNLFLTSKIYHDPANQFKISGYHLLDVNVSWTTGDGNWTFAVTGKNVTDKYYINYWDPTSAALLVNDGIPATVRGTITRRF</sequence>
<evidence type="ECO:0000259" key="13">
    <source>
        <dbReference type="Pfam" id="PF00593"/>
    </source>
</evidence>
<keyword evidence="10 11" id="KW-0998">Cell outer membrane</keyword>
<dbReference type="SUPFAM" id="SSF56935">
    <property type="entry name" value="Porins"/>
    <property type="match status" value="1"/>
</dbReference>
<dbReference type="CDD" id="cd01347">
    <property type="entry name" value="ligand_gated_channel"/>
    <property type="match status" value="1"/>
</dbReference>
<dbReference type="InterPro" id="IPR012910">
    <property type="entry name" value="Plug_dom"/>
</dbReference>
<evidence type="ECO:0000259" key="14">
    <source>
        <dbReference type="Pfam" id="PF07715"/>
    </source>
</evidence>
<dbReference type="PANTHER" id="PTHR32552">
    <property type="entry name" value="FERRICHROME IRON RECEPTOR-RELATED"/>
    <property type="match status" value="1"/>
</dbReference>
<keyword evidence="5 11" id="KW-0812">Transmembrane</keyword>
<comment type="subcellular location">
    <subcellularLocation>
        <location evidence="1 11">Cell outer membrane</location>
        <topology evidence="1 11">Multi-pass membrane protein</topology>
    </subcellularLocation>
</comment>
<gene>
    <name evidence="15" type="ORF">GGQ98_002174</name>
</gene>
<keyword evidence="15" id="KW-0675">Receptor</keyword>
<feature type="domain" description="TonB-dependent receptor plug" evidence="14">
    <location>
        <begin position="37"/>
        <end position="142"/>
    </location>
</feature>
<accession>A0A7W7B200</accession>
<keyword evidence="7" id="KW-0406">Ion transport</keyword>
<evidence type="ECO:0000256" key="6">
    <source>
        <dbReference type="ARBA" id="ARBA00023004"/>
    </source>
</evidence>
<comment type="similarity">
    <text evidence="11 12">Belongs to the TonB-dependent receptor family.</text>
</comment>
<evidence type="ECO:0000256" key="7">
    <source>
        <dbReference type="ARBA" id="ARBA00023065"/>
    </source>
</evidence>
<dbReference type="Proteomes" id="UP000566324">
    <property type="component" value="Unassembled WGS sequence"/>
</dbReference>
<evidence type="ECO:0000256" key="12">
    <source>
        <dbReference type="RuleBase" id="RU003357"/>
    </source>
</evidence>
<evidence type="ECO:0000313" key="15">
    <source>
        <dbReference type="EMBL" id="MBB4632548.1"/>
    </source>
</evidence>
<dbReference type="GO" id="GO:0009279">
    <property type="term" value="C:cell outer membrane"/>
    <property type="evidence" value="ECO:0007669"/>
    <property type="project" value="UniProtKB-SubCell"/>
</dbReference>
<evidence type="ECO:0000313" key="16">
    <source>
        <dbReference type="Proteomes" id="UP000566324"/>
    </source>
</evidence>
<comment type="caution">
    <text evidence="15">The sequence shown here is derived from an EMBL/GenBank/DDBJ whole genome shotgun (WGS) entry which is preliminary data.</text>
</comment>